<comment type="caution">
    <text evidence="2">The sequence shown here is derived from an EMBL/GenBank/DDBJ whole genome shotgun (WGS) entry which is preliminary data.</text>
</comment>
<dbReference type="EMBL" id="CAKOGL010000020">
    <property type="protein sequence ID" value="CAH2098947.1"/>
    <property type="molecule type" value="Genomic_DNA"/>
</dbReference>
<keyword evidence="3" id="KW-1185">Reference proteome</keyword>
<accession>A0AAU9UM49</accession>
<protein>
    <submittedName>
        <fullName evidence="2">Uncharacterized protein</fullName>
    </submittedName>
</protein>
<feature type="chain" id="PRO_5043572166" evidence="1">
    <location>
        <begin position="18"/>
        <end position="292"/>
    </location>
</feature>
<sequence>MASKLFTILVILPAIYAKIQIDIHTNDDQKMHVHMAGASVSMLGEIDKATFGLTDDNLKQAITNMGMKPDNVFLNSPTPWGDLFKTMNWEPTRMIFEPKKAEILSVKTEQVLVKSNNVYNKHTEPITHKVDMRQTVMNTISSKWSKEGELEVKNIHYNVLMKTPESGEFSFISKGSEDIEKLVPITVGDLTEITLEPKQKLVAELYATAEHTMVRVDFEAKLAGTVALNFDNKFEGHRFWSVDINTLLTAGGLKKVMHFSEIIEVIQFTDTKVLVKDAATDKVVYSVPLTMQ</sequence>
<organism evidence="2 3">
    <name type="scientific">Euphydryas editha</name>
    <name type="common">Edith's checkerspot</name>
    <dbReference type="NCBI Taxonomy" id="104508"/>
    <lineage>
        <taxon>Eukaryota</taxon>
        <taxon>Metazoa</taxon>
        <taxon>Ecdysozoa</taxon>
        <taxon>Arthropoda</taxon>
        <taxon>Hexapoda</taxon>
        <taxon>Insecta</taxon>
        <taxon>Pterygota</taxon>
        <taxon>Neoptera</taxon>
        <taxon>Endopterygota</taxon>
        <taxon>Lepidoptera</taxon>
        <taxon>Glossata</taxon>
        <taxon>Ditrysia</taxon>
        <taxon>Papilionoidea</taxon>
        <taxon>Nymphalidae</taxon>
        <taxon>Nymphalinae</taxon>
        <taxon>Euphydryas</taxon>
    </lineage>
</organism>
<gene>
    <name evidence="2" type="ORF">EEDITHA_LOCUS14005</name>
</gene>
<dbReference type="AlphaFoldDB" id="A0AAU9UM49"/>
<feature type="signal peptide" evidence="1">
    <location>
        <begin position="1"/>
        <end position="17"/>
    </location>
</feature>
<reference evidence="2" key="1">
    <citation type="submission" date="2022-03" db="EMBL/GenBank/DDBJ databases">
        <authorList>
            <person name="Tunstrom K."/>
        </authorList>
    </citation>
    <scope>NUCLEOTIDE SEQUENCE</scope>
</reference>
<dbReference type="Gene3D" id="2.170.15.10">
    <property type="entry name" value="Proaerolysin, chain A, domain 3"/>
    <property type="match status" value="1"/>
</dbReference>
<name>A0AAU9UM49_EUPED</name>
<evidence type="ECO:0000256" key="1">
    <source>
        <dbReference type="SAM" id="SignalP"/>
    </source>
</evidence>
<dbReference type="Proteomes" id="UP001153954">
    <property type="component" value="Unassembled WGS sequence"/>
</dbReference>
<evidence type="ECO:0000313" key="3">
    <source>
        <dbReference type="Proteomes" id="UP001153954"/>
    </source>
</evidence>
<keyword evidence="1" id="KW-0732">Signal</keyword>
<evidence type="ECO:0000313" key="2">
    <source>
        <dbReference type="EMBL" id="CAH2098947.1"/>
    </source>
</evidence>
<dbReference type="CDD" id="cd20235">
    <property type="entry name" value="PFM_spherulin-2a-like"/>
    <property type="match status" value="1"/>
</dbReference>
<proteinExistence type="predicted"/>